<gene>
    <name evidence="3" type="ORF">SAMN05421841_2924</name>
</gene>
<evidence type="ECO:0000256" key="1">
    <source>
        <dbReference type="SAM" id="MobiDB-lite"/>
    </source>
</evidence>
<dbReference type="RefSeq" id="WP_089793773.1">
    <property type="nucleotide sequence ID" value="NZ_FOIU01000002.1"/>
</dbReference>
<sequence length="77" mass="8904">MKKFILATAFAFVGTIAVSAQVTPQKTDTVRPDTTRTHRDMKKDDKNWDKSKSDTTKWKNKDTVEGDKKMKRKEKTN</sequence>
<feature type="chain" id="PRO_5011571738" description="Pentapeptide MXKDX repeat protein" evidence="2">
    <location>
        <begin position="21"/>
        <end position="77"/>
    </location>
</feature>
<dbReference type="EMBL" id="FOIU01000002">
    <property type="protein sequence ID" value="SEW42197.1"/>
    <property type="molecule type" value="Genomic_DNA"/>
</dbReference>
<protein>
    <recommendedName>
        <fullName evidence="5">Pentapeptide MXKDX repeat protein</fullName>
    </recommendedName>
</protein>
<evidence type="ECO:0000313" key="4">
    <source>
        <dbReference type="Proteomes" id="UP000199469"/>
    </source>
</evidence>
<feature type="signal peptide" evidence="2">
    <location>
        <begin position="1"/>
        <end position="20"/>
    </location>
</feature>
<dbReference type="AlphaFoldDB" id="A0A1I0RLU4"/>
<feature type="region of interest" description="Disordered" evidence="1">
    <location>
        <begin position="21"/>
        <end position="77"/>
    </location>
</feature>
<accession>A0A1I0RLU4</accession>
<proteinExistence type="predicted"/>
<reference evidence="4" key="1">
    <citation type="submission" date="2016-10" db="EMBL/GenBank/DDBJ databases">
        <authorList>
            <person name="Varghese N."/>
            <person name="Submissions S."/>
        </authorList>
    </citation>
    <scope>NUCLEOTIDE SEQUENCE [LARGE SCALE GENOMIC DNA]</scope>
    <source>
        <strain evidence="4">DSM 17724</strain>
    </source>
</reference>
<keyword evidence="2" id="KW-0732">Signal</keyword>
<dbReference type="Proteomes" id="UP000199469">
    <property type="component" value="Unassembled WGS sequence"/>
</dbReference>
<dbReference type="OrthoDB" id="1274095at2"/>
<name>A0A1I0RLU4_9FLAO</name>
<evidence type="ECO:0000313" key="3">
    <source>
        <dbReference type="EMBL" id="SEW42197.1"/>
    </source>
</evidence>
<evidence type="ECO:0000256" key="2">
    <source>
        <dbReference type="SAM" id="SignalP"/>
    </source>
</evidence>
<feature type="compositionally biased region" description="Basic and acidic residues" evidence="1">
    <location>
        <begin position="28"/>
        <end position="68"/>
    </location>
</feature>
<keyword evidence="4" id="KW-1185">Reference proteome</keyword>
<organism evidence="3 4">
    <name type="scientific">Chryseobacterium wanjuense</name>
    <dbReference type="NCBI Taxonomy" id="356305"/>
    <lineage>
        <taxon>Bacteria</taxon>
        <taxon>Pseudomonadati</taxon>
        <taxon>Bacteroidota</taxon>
        <taxon>Flavobacteriia</taxon>
        <taxon>Flavobacteriales</taxon>
        <taxon>Weeksellaceae</taxon>
        <taxon>Chryseobacterium group</taxon>
        <taxon>Chryseobacterium</taxon>
    </lineage>
</organism>
<evidence type="ECO:0008006" key="5">
    <source>
        <dbReference type="Google" id="ProtNLM"/>
    </source>
</evidence>